<dbReference type="PANTHER" id="PTHR46461:SF1">
    <property type="entry name" value="KELCH DOMAIN-CONTAINING PROTEIN 3"/>
    <property type="match status" value="1"/>
</dbReference>
<proteinExistence type="predicted"/>
<dbReference type="InterPro" id="IPR052637">
    <property type="entry name" value="KLHDC3-like"/>
</dbReference>
<name>A0ABY7FD04_MYAAR</name>
<evidence type="ECO:0000313" key="1">
    <source>
        <dbReference type="EMBL" id="WAR18694.1"/>
    </source>
</evidence>
<gene>
    <name evidence="1" type="ORF">MAR_000532</name>
</gene>
<evidence type="ECO:0000313" key="2">
    <source>
        <dbReference type="Proteomes" id="UP001164746"/>
    </source>
</evidence>
<dbReference type="PANTHER" id="PTHR46461">
    <property type="entry name" value="KELCH DOMAIN-CONTAINING PROTEIN 3"/>
    <property type="match status" value="1"/>
</dbReference>
<dbReference type="Pfam" id="PF07646">
    <property type="entry name" value="Kelch_2"/>
    <property type="match status" value="1"/>
</dbReference>
<protein>
    <submittedName>
        <fullName evidence="1">KLDC3-like protein</fullName>
    </submittedName>
</protein>
<dbReference type="Pfam" id="PF24681">
    <property type="entry name" value="Kelch_KLHDC2_KLHL20_DRC7"/>
    <property type="match status" value="1"/>
</dbReference>
<dbReference type="SUPFAM" id="SSF117281">
    <property type="entry name" value="Kelch motif"/>
    <property type="match status" value="2"/>
</dbReference>
<keyword evidence="2" id="KW-1185">Reference proteome</keyword>
<sequence length="441" mass="49796">MLRWTVHLEGGPRRVNHAAVVIGEKIYSFGGYCTGEDYESRLPIDIHVLDTISLRWHLLPTPDKFEMNVSVPYQRYGHTAVSHQDSAYIWGGRNDSDGACNILFMFNTLSSSWSRVEVNGDIPGARDGHSACIINDKMYIFGGYEEQIDRFSDDIYSFEFATSTWTHIRTKGRPARWRDFHTAVGVGDVMYVFGGRSDQGGDMFTNMELYCNTMHTFDTVAYKWHQPFTHGIIPMGRRISHENCVYIFGGYNGNHDLHFKDLFKYDTISKRWSLVEVRGEGPCARRRQCCCKVGTRVYMFGGTSPNTTISASGEEDVMLTDLSDLHVLDLSPSLKTLTQLAVIQFRLDTSCLPRDIRCASVLYITVCYVTIGDVNRFPKVFTRVDAAVNSAFLGPSPRHALCGEGERNVAFTAQHDNAPVPVHPRRHVGKRLVCRLLCVCS</sequence>
<dbReference type="InterPro" id="IPR015915">
    <property type="entry name" value="Kelch-typ_b-propeller"/>
</dbReference>
<reference evidence="1" key="1">
    <citation type="submission" date="2022-11" db="EMBL/GenBank/DDBJ databases">
        <title>Centuries of genome instability and evolution in soft-shell clam transmissible cancer (bioRxiv).</title>
        <authorList>
            <person name="Hart S.F.M."/>
            <person name="Yonemitsu M.A."/>
            <person name="Giersch R.M."/>
            <person name="Beal B.F."/>
            <person name="Arriagada G."/>
            <person name="Davis B.W."/>
            <person name="Ostrander E.A."/>
            <person name="Goff S.P."/>
            <person name="Metzger M.J."/>
        </authorList>
    </citation>
    <scope>NUCLEOTIDE SEQUENCE</scope>
    <source>
        <strain evidence="1">MELC-2E11</strain>
        <tissue evidence="1">Siphon/mantle</tissue>
    </source>
</reference>
<dbReference type="InterPro" id="IPR011498">
    <property type="entry name" value="Kelch_2"/>
</dbReference>
<dbReference type="Gene3D" id="2.120.10.80">
    <property type="entry name" value="Kelch-type beta propeller"/>
    <property type="match status" value="2"/>
</dbReference>
<accession>A0ABY7FD04</accession>
<dbReference type="EMBL" id="CP111022">
    <property type="protein sequence ID" value="WAR18694.1"/>
    <property type="molecule type" value="Genomic_DNA"/>
</dbReference>
<organism evidence="1 2">
    <name type="scientific">Mya arenaria</name>
    <name type="common">Soft-shell clam</name>
    <dbReference type="NCBI Taxonomy" id="6604"/>
    <lineage>
        <taxon>Eukaryota</taxon>
        <taxon>Metazoa</taxon>
        <taxon>Spiralia</taxon>
        <taxon>Lophotrochozoa</taxon>
        <taxon>Mollusca</taxon>
        <taxon>Bivalvia</taxon>
        <taxon>Autobranchia</taxon>
        <taxon>Heteroconchia</taxon>
        <taxon>Euheterodonta</taxon>
        <taxon>Imparidentia</taxon>
        <taxon>Neoheterodontei</taxon>
        <taxon>Myida</taxon>
        <taxon>Myoidea</taxon>
        <taxon>Myidae</taxon>
        <taxon>Mya</taxon>
    </lineage>
</organism>
<dbReference type="Proteomes" id="UP001164746">
    <property type="component" value="Chromosome 11"/>
</dbReference>